<evidence type="ECO:0000256" key="3">
    <source>
        <dbReference type="SAM" id="SignalP"/>
    </source>
</evidence>
<keyword evidence="2" id="KW-0812">Transmembrane</keyword>
<reference evidence="4 5" key="1">
    <citation type="journal article" date="2019" name="Sci. Rep.">
        <title>Orb-weaving spider Araneus ventricosus genome elucidates the spidroin gene catalogue.</title>
        <authorList>
            <person name="Kono N."/>
            <person name="Nakamura H."/>
            <person name="Ohtoshi R."/>
            <person name="Moran D.A.P."/>
            <person name="Shinohara A."/>
            <person name="Yoshida Y."/>
            <person name="Fujiwara M."/>
            <person name="Mori M."/>
            <person name="Tomita M."/>
            <person name="Arakawa K."/>
        </authorList>
    </citation>
    <scope>NUCLEOTIDE SEQUENCE [LARGE SCALE GENOMIC DNA]</scope>
</reference>
<evidence type="ECO:0000313" key="4">
    <source>
        <dbReference type="EMBL" id="GBN50312.1"/>
    </source>
</evidence>
<keyword evidence="3" id="KW-0732">Signal</keyword>
<proteinExistence type="predicted"/>
<organism evidence="4 5">
    <name type="scientific">Araneus ventricosus</name>
    <name type="common">Orbweaver spider</name>
    <name type="synonym">Epeira ventricosa</name>
    <dbReference type="NCBI Taxonomy" id="182803"/>
    <lineage>
        <taxon>Eukaryota</taxon>
        <taxon>Metazoa</taxon>
        <taxon>Ecdysozoa</taxon>
        <taxon>Arthropoda</taxon>
        <taxon>Chelicerata</taxon>
        <taxon>Arachnida</taxon>
        <taxon>Araneae</taxon>
        <taxon>Araneomorphae</taxon>
        <taxon>Entelegynae</taxon>
        <taxon>Araneoidea</taxon>
        <taxon>Araneidae</taxon>
        <taxon>Araneus</taxon>
    </lineage>
</organism>
<feature type="signal peptide" evidence="3">
    <location>
        <begin position="1"/>
        <end position="23"/>
    </location>
</feature>
<protein>
    <submittedName>
        <fullName evidence="4">Uncharacterized protein</fullName>
    </submittedName>
</protein>
<dbReference type="EMBL" id="BGPR01011238">
    <property type="protein sequence ID" value="GBN50312.1"/>
    <property type="molecule type" value="Genomic_DNA"/>
</dbReference>
<evidence type="ECO:0000256" key="1">
    <source>
        <dbReference type="SAM" id="MobiDB-lite"/>
    </source>
</evidence>
<comment type="caution">
    <text evidence="4">The sequence shown here is derived from an EMBL/GenBank/DDBJ whole genome shotgun (WGS) entry which is preliminary data.</text>
</comment>
<keyword evidence="2" id="KW-1133">Transmembrane helix</keyword>
<accession>A0A4Y2PGQ1</accession>
<keyword evidence="5" id="KW-1185">Reference proteome</keyword>
<dbReference type="Proteomes" id="UP000499080">
    <property type="component" value="Unassembled WGS sequence"/>
</dbReference>
<feature type="chain" id="PRO_5021475659" evidence="3">
    <location>
        <begin position="24"/>
        <end position="343"/>
    </location>
</feature>
<keyword evidence="2" id="KW-0472">Membrane</keyword>
<dbReference type="OrthoDB" id="6416543at2759"/>
<gene>
    <name evidence="4" type="ORF">AVEN_163912_1</name>
</gene>
<evidence type="ECO:0000256" key="2">
    <source>
        <dbReference type="SAM" id="Phobius"/>
    </source>
</evidence>
<feature type="transmembrane region" description="Helical" evidence="2">
    <location>
        <begin position="174"/>
        <end position="199"/>
    </location>
</feature>
<evidence type="ECO:0000313" key="5">
    <source>
        <dbReference type="Proteomes" id="UP000499080"/>
    </source>
</evidence>
<feature type="compositionally biased region" description="Basic and acidic residues" evidence="1">
    <location>
        <begin position="128"/>
        <end position="146"/>
    </location>
</feature>
<sequence>MTSLMKRKFTIFILCCVISSSLGQDINQSLKIRRRTGRAGYLNSHDNWSAPKTDTEKHSLNAVTSSHDSRYGHDSNVSLKFAILSELDDFIPDRTVEDKYSYSPGGFYIPHEREAKLNYHFAEVADNDRRENDRLTPDEVSPKDSNSKIITSSSQNEAGIIVRPTFLSVLKKAFLNPLVLISIAAVPLAFIIEMIIPYFSNIFSGNMLPSVATTIASGFGRSFDGDMALHVEQIMDVMNEFGVKALEDPKCLQRFICQGVKSQSDTHSEGFFLIQKIVHMLENSVDDEMLDRYGLKPLFNSVQAGDCESLVCNGSSAYAQKVPLFEKIFLLASKAFNMTEKVQ</sequence>
<feature type="region of interest" description="Disordered" evidence="1">
    <location>
        <begin position="128"/>
        <end position="149"/>
    </location>
</feature>
<dbReference type="AlphaFoldDB" id="A0A4Y2PGQ1"/>
<name>A0A4Y2PGQ1_ARAVE</name>